<evidence type="ECO:0000313" key="1">
    <source>
        <dbReference type="EMBL" id="KAB0680086.1"/>
    </source>
</evidence>
<dbReference type="AlphaFoldDB" id="A0A7V7PPU6"/>
<dbReference type="RefSeq" id="WP_150969541.1">
    <property type="nucleotide sequence ID" value="NZ_VZDO01000006.1"/>
</dbReference>
<organism evidence="1 2">
    <name type="scientific">Plantimonas leprariae</name>
    <dbReference type="NCBI Taxonomy" id="2615207"/>
    <lineage>
        <taxon>Bacteria</taxon>
        <taxon>Pseudomonadati</taxon>
        <taxon>Pseudomonadota</taxon>
        <taxon>Alphaproteobacteria</taxon>
        <taxon>Hyphomicrobiales</taxon>
        <taxon>Aurantimonadaceae</taxon>
        <taxon>Plantimonas</taxon>
    </lineage>
</organism>
<evidence type="ECO:0000313" key="2">
    <source>
        <dbReference type="Proteomes" id="UP000432089"/>
    </source>
</evidence>
<dbReference type="EMBL" id="VZDO01000006">
    <property type="protein sequence ID" value="KAB0680086.1"/>
    <property type="molecule type" value="Genomic_DNA"/>
</dbReference>
<keyword evidence="2" id="KW-1185">Reference proteome</keyword>
<reference evidence="1 2" key="1">
    <citation type="submission" date="2019-09" db="EMBL/GenBank/DDBJ databases">
        <title>YIM 132180 draft genome.</title>
        <authorList>
            <person name="Zhang K."/>
        </authorList>
    </citation>
    <scope>NUCLEOTIDE SEQUENCE [LARGE SCALE GENOMIC DNA]</scope>
    <source>
        <strain evidence="1 2">YIM 132180</strain>
    </source>
</reference>
<proteinExistence type="predicted"/>
<dbReference type="Proteomes" id="UP000432089">
    <property type="component" value="Unassembled WGS sequence"/>
</dbReference>
<protein>
    <submittedName>
        <fullName evidence="1">Uncharacterized protein</fullName>
    </submittedName>
</protein>
<gene>
    <name evidence="1" type="ORF">F6X38_09760</name>
</gene>
<sequence length="61" mass="7021">MARKPFARRKLTPSQTDLIERLAAAGGTLPYGKLEYCHLIAFDEMRRLKLVEMETKGRTKL</sequence>
<comment type="caution">
    <text evidence="1">The sequence shown here is derived from an EMBL/GenBank/DDBJ whole genome shotgun (WGS) entry which is preliminary data.</text>
</comment>
<accession>A0A7V7PPU6</accession>
<name>A0A7V7PPU6_9HYPH</name>